<dbReference type="EMBL" id="BSNS01000023">
    <property type="protein sequence ID" value="GLQ57213.1"/>
    <property type="molecule type" value="Genomic_DNA"/>
</dbReference>
<comment type="caution">
    <text evidence="1">The sequence shown here is derived from an EMBL/GenBank/DDBJ whole genome shotgun (WGS) entry which is preliminary data.</text>
</comment>
<protein>
    <submittedName>
        <fullName evidence="1">Uncharacterized protein</fullName>
    </submittedName>
</protein>
<keyword evidence="2" id="KW-1185">Reference proteome</keyword>
<gene>
    <name evidence="1" type="ORF">GCM10010862_44720</name>
</gene>
<evidence type="ECO:0000313" key="2">
    <source>
        <dbReference type="Proteomes" id="UP001156691"/>
    </source>
</evidence>
<sequence>MPRGERATCIRRLYGDDFMVGETLWEGEGEGEGEMVDGKPFLLDGKRGRGANRLLQ</sequence>
<accession>A0ABQ5WBG2</accession>
<dbReference type="Proteomes" id="UP001156691">
    <property type="component" value="Unassembled WGS sequence"/>
</dbReference>
<organism evidence="1 2">
    <name type="scientific">Devosia nitrariae</name>
    <dbReference type="NCBI Taxonomy" id="2071872"/>
    <lineage>
        <taxon>Bacteria</taxon>
        <taxon>Pseudomonadati</taxon>
        <taxon>Pseudomonadota</taxon>
        <taxon>Alphaproteobacteria</taxon>
        <taxon>Hyphomicrobiales</taxon>
        <taxon>Devosiaceae</taxon>
        <taxon>Devosia</taxon>
    </lineage>
</organism>
<evidence type="ECO:0000313" key="1">
    <source>
        <dbReference type="EMBL" id="GLQ57213.1"/>
    </source>
</evidence>
<name>A0ABQ5WBG2_9HYPH</name>
<reference evidence="2" key="1">
    <citation type="journal article" date="2019" name="Int. J. Syst. Evol. Microbiol.">
        <title>The Global Catalogue of Microorganisms (GCM) 10K type strain sequencing project: providing services to taxonomists for standard genome sequencing and annotation.</title>
        <authorList>
            <consortium name="The Broad Institute Genomics Platform"/>
            <consortium name="The Broad Institute Genome Sequencing Center for Infectious Disease"/>
            <person name="Wu L."/>
            <person name="Ma J."/>
        </authorList>
    </citation>
    <scope>NUCLEOTIDE SEQUENCE [LARGE SCALE GENOMIC DNA]</scope>
    <source>
        <strain evidence="2">NBRC 112416</strain>
    </source>
</reference>
<proteinExistence type="predicted"/>